<dbReference type="InterPro" id="IPR016187">
    <property type="entry name" value="CTDL_fold"/>
</dbReference>
<feature type="domain" description="C-type lectin" evidence="1">
    <location>
        <begin position="377"/>
        <end position="469"/>
    </location>
</feature>
<protein>
    <recommendedName>
        <fullName evidence="1">C-type lectin domain-containing protein</fullName>
    </recommendedName>
</protein>
<dbReference type="CDD" id="cd00037">
    <property type="entry name" value="CLECT"/>
    <property type="match status" value="5"/>
</dbReference>
<reference evidence="2 3" key="1">
    <citation type="journal article" date="2018" name="G3 (Bethesda)">
        <title>A High-Quality Reference Genome for the Invasive Mosquitofish Gambusia affinis Using a Chicago Library.</title>
        <authorList>
            <person name="Hoffberg S.L."/>
            <person name="Troendle N.J."/>
            <person name="Glenn T.C."/>
            <person name="Mahmud O."/>
            <person name="Louha S."/>
            <person name="Chalopin D."/>
            <person name="Bennetzen J.L."/>
            <person name="Mauricio R."/>
        </authorList>
    </citation>
    <scope>NUCLEOTIDE SEQUENCE [LARGE SCALE GENOMIC DNA]</scope>
    <source>
        <strain evidence="2">NE01/NJP1002.9</strain>
        <tissue evidence="2">Muscle</tissue>
    </source>
</reference>
<proteinExistence type="predicted"/>
<feature type="domain" description="C-type lectin" evidence="1">
    <location>
        <begin position="503"/>
        <end position="605"/>
    </location>
</feature>
<dbReference type="InterPro" id="IPR001304">
    <property type="entry name" value="C-type_lectin-like"/>
</dbReference>
<dbReference type="SUPFAM" id="SSF56436">
    <property type="entry name" value="C-type lectin-like"/>
    <property type="match status" value="6"/>
</dbReference>
<evidence type="ECO:0000313" key="2">
    <source>
        <dbReference type="EMBL" id="PWA29218.1"/>
    </source>
</evidence>
<name>A0A315W1X0_GAMAF</name>
<dbReference type="Gene3D" id="3.10.100.10">
    <property type="entry name" value="Mannose-Binding Protein A, subunit A"/>
    <property type="match status" value="6"/>
</dbReference>
<organism evidence="2 3">
    <name type="scientific">Gambusia affinis</name>
    <name type="common">Western mosquitofish</name>
    <name type="synonym">Heterandria affinis</name>
    <dbReference type="NCBI Taxonomy" id="33528"/>
    <lineage>
        <taxon>Eukaryota</taxon>
        <taxon>Metazoa</taxon>
        <taxon>Chordata</taxon>
        <taxon>Craniata</taxon>
        <taxon>Vertebrata</taxon>
        <taxon>Euteleostomi</taxon>
        <taxon>Actinopterygii</taxon>
        <taxon>Neopterygii</taxon>
        <taxon>Teleostei</taxon>
        <taxon>Neoteleostei</taxon>
        <taxon>Acanthomorphata</taxon>
        <taxon>Ovalentaria</taxon>
        <taxon>Atherinomorphae</taxon>
        <taxon>Cyprinodontiformes</taxon>
        <taxon>Poeciliidae</taxon>
        <taxon>Poeciliinae</taxon>
        <taxon>Gambusia</taxon>
    </lineage>
</organism>
<dbReference type="Proteomes" id="UP000250572">
    <property type="component" value="Unassembled WGS sequence"/>
</dbReference>
<dbReference type="STRING" id="33528.ENSGAFP00000021623"/>
<feature type="domain" description="C-type lectin" evidence="1">
    <location>
        <begin position="720"/>
        <end position="828"/>
    </location>
</feature>
<feature type="domain" description="C-type lectin" evidence="1">
    <location>
        <begin position="268"/>
        <end position="371"/>
    </location>
</feature>
<feature type="non-terminal residue" evidence="2">
    <location>
        <position position="1"/>
    </location>
</feature>
<dbReference type="AlphaFoldDB" id="A0A315W1X0"/>
<dbReference type="EMBL" id="NHOQ01000682">
    <property type="protein sequence ID" value="PWA29218.1"/>
    <property type="molecule type" value="Genomic_DNA"/>
</dbReference>
<feature type="domain" description="C-type lectin" evidence="1">
    <location>
        <begin position="605"/>
        <end position="711"/>
    </location>
</feature>
<accession>A0A315W1X0</accession>
<dbReference type="PANTHER" id="PTHR45784:SF3">
    <property type="entry name" value="C-TYPE LECTIN DOMAIN FAMILY 4 MEMBER K-LIKE-RELATED"/>
    <property type="match status" value="1"/>
</dbReference>
<evidence type="ECO:0000313" key="3">
    <source>
        <dbReference type="Proteomes" id="UP000250572"/>
    </source>
</evidence>
<feature type="domain" description="C-type lectin" evidence="1">
    <location>
        <begin position="169"/>
        <end position="266"/>
    </location>
</feature>
<comment type="caution">
    <text evidence="2">The sequence shown here is derived from an EMBL/GenBank/DDBJ whole genome shotgun (WGS) entry which is preliminary data.</text>
</comment>
<dbReference type="Pfam" id="PF00059">
    <property type="entry name" value="Lectin_C"/>
    <property type="match status" value="5"/>
</dbReference>
<dbReference type="PROSITE" id="PS50041">
    <property type="entry name" value="C_TYPE_LECTIN_2"/>
    <property type="match status" value="6"/>
</dbReference>
<sequence>VMTQSCVASHLMRFCRSCLLEFLLLMDSDMLAGSGPWSRFWSWFLSLNPSLLLLSVPPFSPVLLIDSDCAKCCQLCHKDGVSYEIAASADLIQRDEGMDSSRCGDTVEEETTSSQVQAFHVINLKNCYRKPQDDVNVCLMDVWRNAVGTATGPGSVLSVKSQHVKFGLTWKDAQDFCRQKDLDLATVYNQAHANSLYLLDYKAWIGLHRETPNNWKWIDGGHYEFDWESNEGNNNNKNCAVLGYNYYYDRRIYSRQCDMKSFSACRAIKSNTTNIIQEMMTWSEAKDHCMKINQELATFTKDEMKYFNGQDFPIWIGLHRHDSSWKWSSGLEEDKHWKLKPSDNKDCVTITSKSKTLAAENCQTLHPFLCMKDNGILVKENKSWEEAFEHCQGLGLNSNLRFNLLSVEPGDEHKYVVNRITAADTEEVWTGLRFLGDEWLWINGRNVLYSDLLKCPPQGRHCGAISKTGSSTEKMQSSLLGTLVLLGCMIASEAQGTSPSKYYKHFPFGLTWDEAQHFCKSYYTDLATISTASDMDSMDLKKYLVWIGLYWRREWYWWKWSDGADYRISDWGKNEPQKESCASVYSSNKKIYSSNCETHLMFVCRNGDRYTLVNQTKTFLEAFYYCKSLGKNLASFKSSDMNQIFTEFDFPIWIGLRKTDGGTFIWSSGDSTYSSWKANEPSSDADCVAVSSLTRQMATEPCDVRLPFVCMWDGNVNVLLVKEQKSWEEALDHCRDLAIDGLSFDLVSVQPGDEHQYMMGKIMAADTEEVWTGLRFLGDEWVWVNGAAMTSDLPQCPIQEQRCGALLKTVTGGVEPRDCSERKNFLCYISFVDSAPQCCPGAGQEGSVGLQDLPLQVGVLLSGLQAEQIVAQVAVAGRPEASAVLQRLLPAPKLNAASPCLVLDAEQNQKTREVLEGPHSVAPGRGRGADRLQAEQVVAQLAVAGGPEASAVLQRLLPAPLLLHQDQIVCDAEGRERSITVLGSRCLLQ</sequence>
<dbReference type="SMART" id="SM00034">
    <property type="entry name" value="CLECT"/>
    <property type="match status" value="5"/>
</dbReference>
<dbReference type="InterPro" id="IPR016186">
    <property type="entry name" value="C-type_lectin-like/link_sf"/>
</dbReference>
<evidence type="ECO:0000259" key="1">
    <source>
        <dbReference type="PROSITE" id="PS50041"/>
    </source>
</evidence>
<gene>
    <name evidence="2" type="ORF">CCH79_00006320</name>
</gene>
<dbReference type="PANTHER" id="PTHR45784">
    <property type="entry name" value="C-TYPE LECTIN DOMAIN FAMILY 20 MEMBER A-RELATED"/>
    <property type="match status" value="1"/>
</dbReference>
<keyword evidence="3" id="KW-1185">Reference proteome</keyword>